<feature type="chain" id="PRO_5040381498" description="Neuropeptide" evidence="1">
    <location>
        <begin position="19"/>
        <end position="78"/>
    </location>
</feature>
<protein>
    <recommendedName>
        <fullName evidence="4">Neuropeptide</fullName>
    </recommendedName>
</protein>
<sequence length="78" mass="8913">MKHYVTILLFFCVTSGSSKFFNKKQPPKTREPDDVYTLIKCTRTLCCLSELTCGSDYQCLYFGLPVTLMEPCDEGPLF</sequence>
<proteinExistence type="predicted"/>
<evidence type="ECO:0000256" key="1">
    <source>
        <dbReference type="SAM" id="SignalP"/>
    </source>
</evidence>
<accession>A0A9P0MLP5</accession>
<evidence type="ECO:0008006" key="4">
    <source>
        <dbReference type="Google" id="ProtNLM"/>
    </source>
</evidence>
<evidence type="ECO:0000313" key="2">
    <source>
        <dbReference type="EMBL" id="CAH1397900.1"/>
    </source>
</evidence>
<organism evidence="2 3">
    <name type="scientific">Nezara viridula</name>
    <name type="common">Southern green stink bug</name>
    <name type="synonym">Cimex viridulus</name>
    <dbReference type="NCBI Taxonomy" id="85310"/>
    <lineage>
        <taxon>Eukaryota</taxon>
        <taxon>Metazoa</taxon>
        <taxon>Ecdysozoa</taxon>
        <taxon>Arthropoda</taxon>
        <taxon>Hexapoda</taxon>
        <taxon>Insecta</taxon>
        <taxon>Pterygota</taxon>
        <taxon>Neoptera</taxon>
        <taxon>Paraneoptera</taxon>
        <taxon>Hemiptera</taxon>
        <taxon>Heteroptera</taxon>
        <taxon>Panheteroptera</taxon>
        <taxon>Pentatomomorpha</taxon>
        <taxon>Pentatomoidea</taxon>
        <taxon>Pentatomidae</taxon>
        <taxon>Pentatominae</taxon>
        <taxon>Nezara</taxon>
    </lineage>
</organism>
<dbReference type="AlphaFoldDB" id="A0A9P0MLP5"/>
<dbReference type="Proteomes" id="UP001152798">
    <property type="component" value="Chromosome 4"/>
</dbReference>
<feature type="signal peptide" evidence="1">
    <location>
        <begin position="1"/>
        <end position="18"/>
    </location>
</feature>
<reference evidence="2" key="1">
    <citation type="submission" date="2022-01" db="EMBL/GenBank/DDBJ databases">
        <authorList>
            <person name="King R."/>
        </authorList>
    </citation>
    <scope>NUCLEOTIDE SEQUENCE</scope>
</reference>
<dbReference type="EMBL" id="OV725080">
    <property type="protein sequence ID" value="CAH1397900.1"/>
    <property type="molecule type" value="Genomic_DNA"/>
</dbReference>
<keyword evidence="3" id="KW-1185">Reference proteome</keyword>
<evidence type="ECO:0000313" key="3">
    <source>
        <dbReference type="Proteomes" id="UP001152798"/>
    </source>
</evidence>
<name>A0A9P0MLP5_NEZVI</name>
<gene>
    <name evidence="2" type="ORF">NEZAVI_LOCUS7648</name>
</gene>
<keyword evidence="1" id="KW-0732">Signal</keyword>